<name>A0A0A9HCS4_ARUDO</name>
<sequence>MDAHACVCLWCEFGVREYSVCVLIVPASKKKRSPYMAGLDPQPSNNTLGCTWIQFYAFEGLNSWD</sequence>
<accession>A0A0A9HCS4</accession>
<dbReference type="EMBL" id="GBRH01162901">
    <property type="protein sequence ID" value="JAE34995.1"/>
    <property type="molecule type" value="Transcribed_RNA"/>
</dbReference>
<proteinExistence type="predicted"/>
<protein>
    <submittedName>
        <fullName evidence="1">Uncharacterized protein</fullName>
    </submittedName>
</protein>
<dbReference type="AlphaFoldDB" id="A0A0A9HCS4"/>
<reference evidence="1" key="1">
    <citation type="submission" date="2014-09" db="EMBL/GenBank/DDBJ databases">
        <authorList>
            <person name="Magalhaes I.L.F."/>
            <person name="Oliveira U."/>
            <person name="Santos F.R."/>
            <person name="Vidigal T.H.D.A."/>
            <person name="Brescovit A.D."/>
            <person name="Santos A.J."/>
        </authorList>
    </citation>
    <scope>NUCLEOTIDE SEQUENCE</scope>
    <source>
        <tissue evidence="1">Shoot tissue taken approximately 20 cm above the soil surface</tissue>
    </source>
</reference>
<organism evidence="1">
    <name type="scientific">Arundo donax</name>
    <name type="common">Giant reed</name>
    <name type="synonym">Donax arundinaceus</name>
    <dbReference type="NCBI Taxonomy" id="35708"/>
    <lineage>
        <taxon>Eukaryota</taxon>
        <taxon>Viridiplantae</taxon>
        <taxon>Streptophyta</taxon>
        <taxon>Embryophyta</taxon>
        <taxon>Tracheophyta</taxon>
        <taxon>Spermatophyta</taxon>
        <taxon>Magnoliopsida</taxon>
        <taxon>Liliopsida</taxon>
        <taxon>Poales</taxon>
        <taxon>Poaceae</taxon>
        <taxon>PACMAD clade</taxon>
        <taxon>Arundinoideae</taxon>
        <taxon>Arundineae</taxon>
        <taxon>Arundo</taxon>
    </lineage>
</organism>
<evidence type="ECO:0000313" key="1">
    <source>
        <dbReference type="EMBL" id="JAE34995.1"/>
    </source>
</evidence>
<reference evidence="1" key="2">
    <citation type="journal article" date="2015" name="Data Brief">
        <title>Shoot transcriptome of the giant reed, Arundo donax.</title>
        <authorList>
            <person name="Barrero R.A."/>
            <person name="Guerrero F.D."/>
            <person name="Moolhuijzen P."/>
            <person name="Goolsby J.A."/>
            <person name="Tidwell J."/>
            <person name="Bellgard S.E."/>
            <person name="Bellgard M.I."/>
        </authorList>
    </citation>
    <scope>NUCLEOTIDE SEQUENCE</scope>
    <source>
        <tissue evidence="1">Shoot tissue taken approximately 20 cm above the soil surface</tissue>
    </source>
</reference>